<dbReference type="Proteomes" id="UP000694892">
    <property type="component" value="Chromosome 7L"/>
</dbReference>
<dbReference type="EMBL" id="CM004478">
    <property type="protein sequence ID" value="OCT73519.1"/>
    <property type="molecule type" value="Genomic_DNA"/>
</dbReference>
<organism evidence="2 3">
    <name type="scientific">Xenopus laevis</name>
    <name type="common">African clawed frog</name>
    <dbReference type="NCBI Taxonomy" id="8355"/>
    <lineage>
        <taxon>Eukaryota</taxon>
        <taxon>Metazoa</taxon>
        <taxon>Chordata</taxon>
        <taxon>Craniata</taxon>
        <taxon>Vertebrata</taxon>
        <taxon>Euteleostomi</taxon>
        <taxon>Amphibia</taxon>
        <taxon>Batrachia</taxon>
        <taxon>Anura</taxon>
        <taxon>Pipoidea</taxon>
        <taxon>Pipidae</taxon>
        <taxon>Xenopodinae</taxon>
        <taxon>Xenopus</taxon>
        <taxon>Xenopus</taxon>
    </lineage>
</organism>
<sequence length="169" mass="19442">MMLPPNMSHSSSPHAVTPRDRPPEEEEGDIKTRVSVAYNLVVQDGVNTRSIPSIRDHPPIQEEGGILRPGQNEHPYIAQEGENPRSISSIRDHTPIQEEVNPRSIPSIPDHPPIQEEVNLYRNLRPVQNERQEGESSLWQQVLHLRSWIMSFLRFQMFQDNSNKESELD</sequence>
<name>A0A974HD20_XENLA</name>
<feature type="region of interest" description="Disordered" evidence="1">
    <location>
        <begin position="1"/>
        <end position="32"/>
    </location>
</feature>
<feature type="region of interest" description="Disordered" evidence="1">
    <location>
        <begin position="49"/>
        <end position="112"/>
    </location>
</feature>
<accession>A0A974HD20</accession>
<proteinExistence type="predicted"/>
<gene>
    <name evidence="2" type="ORF">XELAEV_18036496mg</name>
</gene>
<evidence type="ECO:0000313" key="2">
    <source>
        <dbReference type="EMBL" id="OCT73519.1"/>
    </source>
</evidence>
<evidence type="ECO:0000256" key="1">
    <source>
        <dbReference type="SAM" id="MobiDB-lite"/>
    </source>
</evidence>
<reference evidence="3" key="1">
    <citation type="journal article" date="2016" name="Nature">
        <title>Genome evolution in the allotetraploid frog Xenopus laevis.</title>
        <authorList>
            <person name="Session A.M."/>
            <person name="Uno Y."/>
            <person name="Kwon T."/>
            <person name="Chapman J.A."/>
            <person name="Toyoda A."/>
            <person name="Takahashi S."/>
            <person name="Fukui A."/>
            <person name="Hikosaka A."/>
            <person name="Suzuki A."/>
            <person name="Kondo M."/>
            <person name="van Heeringen S.J."/>
            <person name="Quigley I."/>
            <person name="Heinz S."/>
            <person name="Ogino H."/>
            <person name="Ochi H."/>
            <person name="Hellsten U."/>
            <person name="Lyons J.B."/>
            <person name="Simakov O."/>
            <person name="Putnam N."/>
            <person name="Stites J."/>
            <person name="Kuroki Y."/>
            <person name="Tanaka T."/>
            <person name="Michiue T."/>
            <person name="Watanabe M."/>
            <person name="Bogdanovic O."/>
            <person name="Lister R."/>
            <person name="Georgiou G."/>
            <person name="Paranjpe S.S."/>
            <person name="van Kruijsbergen I."/>
            <person name="Shu S."/>
            <person name="Carlson J."/>
            <person name="Kinoshita T."/>
            <person name="Ohta Y."/>
            <person name="Mawaribuchi S."/>
            <person name="Jenkins J."/>
            <person name="Grimwood J."/>
            <person name="Schmutz J."/>
            <person name="Mitros T."/>
            <person name="Mozaffari S.V."/>
            <person name="Suzuki Y."/>
            <person name="Haramoto Y."/>
            <person name="Yamamoto T.S."/>
            <person name="Takagi C."/>
            <person name="Heald R."/>
            <person name="Miller K."/>
            <person name="Haudenschild C."/>
            <person name="Kitzman J."/>
            <person name="Nakayama T."/>
            <person name="Izutsu Y."/>
            <person name="Robert J."/>
            <person name="Fortriede J."/>
            <person name="Burns K."/>
            <person name="Lotay V."/>
            <person name="Karimi K."/>
            <person name="Yasuoka Y."/>
            <person name="Dichmann D.S."/>
            <person name="Flajnik M.F."/>
            <person name="Houston D.W."/>
            <person name="Shendure J."/>
            <person name="DuPasquier L."/>
            <person name="Vize P.D."/>
            <person name="Zorn A.M."/>
            <person name="Ito M."/>
            <person name="Marcotte E.M."/>
            <person name="Wallingford J.B."/>
            <person name="Ito Y."/>
            <person name="Asashima M."/>
            <person name="Ueno N."/>
            <person name="Matsuda Y."/>
            <person name="Veenstra G.J."/>
            <person name="Fujiyama A."/>
            <person name="Harland R.M."/>
            <person name="Taira M."/>
            <person name="Rokhsar D.S."/>
        </authorList>
    </citation>
    <scope>NUCLEOTIDE SEQUENCE [LARGE SCALE GENOMIC DNA]</scope>
    <source>
        <strain evidence="3">J</strain>
    </source>
</reference>
<protein>
    <submittedName>
        <fullName evidence="2">Uncharacterized protein</fullName>
    </submittedName>
</protein>
<dbReference type="AlphaFoldDB" id="A0A974HD20"/>
<evidence type="ECO:0000313" key="3">
    <source>
        <dbReference type="Proteomes" id="UP000694892"/>
    </source>
</evidence>